<comment type="caution">
    <text evidence="1">The sequence shown here is derived from an EMBL/GenBank/DDBJ whole genome shotgun (WGS) entry which is preliminary data.</text>
</comment>
<dbReference type="EMBL" id="JPWA01000001">
    <property type="protein sequence ID" value="RCK07624.1"/>
    <property type="molecule type" value="Genomic_DNA"/>
</dbReference>
<dbReference type="AlphaFoldDB" id="A0A367UJW7"/>
<sequence length="135" mass="15068">MDIEQAIRERDEAVSKCAAMEDLKLRAVDKFKGWFDTRKKLQDELDPVVQSRVTNYLDTCRTQGMTPDDVDLVKEVVQNMCRLGVFAGVFTQALRGDGKEQPLPVSVERISKIRLADILDNSSGNNAARSSHGKA</sequence>
<proteinExistence type="predicted"/>
<reference evidence="1 2" key="1">
    <citation type="submission" date="2014-07" db="EMBL/GenBank/DDBJ databases">
        <title>Draft genome sequence of Thalassospira xianhensis P-4 (MCCC 1A02616).</title>
        <authorList>
            <person name="Lai Q."/>
            <person name="Shao Z."/>
        </authorList>
    </citation>
    <scope>NUCLEOTIDE SEQUENCE [LARGE SCALE GENOMIC DNA]</scope>
    <source>
        <strain evidence="1 2">MCCC 1A02616</strain>
    </source>
</reference>
<name>A0A367UJW7_9PROT</name>
<keyword evidence="2" id="KW-1185">Reference proteome</keyword>
<protein>
    <submittedName>
        <fullName evidence="1">Uncharacterized protein</fullName>
    </submittedName>
</protein>
<evidence type="ECO:0000313" key="2">
    <source>
        <dbReference type="Proteomes" id="UP000252419"/>
    </source>
</evidence>
<gene>
    <name evidence="1" type="ORF">TH5_00680</name>
</gene>
<dbReference type="RefSeq" id="WP_114120083.1">
    <property type="nucleotide sequence ID" value="NZ_JPWA01000001.1"/>
</dbReference>
<dbReference type="Proteomes" id="UP000252419">
    <property type="component" value="Unassembled WGS sequence"/>
</dbReference>
<organism evidence="1 2">
    <name type="scientific">Thalassospira xianhensis MCCC 1A02616</name>
    <dbReference type="NCBI Taxonomy" id="1177929"/>
    <lineage>
        <taxon>Bacteria</taxon>
        <taxon>Pseudomonadati</taxon>
        <taxon>Pseudomonadota</taxon>
        <taxon>Alphaproteobacteria</taxon>
        <taxon>Rhodospirillales</taxon>
        <taxon>Thalassospiraceae</taxon>
        <taxon>Thalassospira</taxon>
    </lineage>
</organism>
<accession>A0A367UJW7</accession>
<evidence type="ECO:0000313" key="1">
    <source>
        <dbReference type="EMBL" id="RCK07624.1"/>
    </source>
</evidence>